<dbReference type="GO" id="GO:0030234">
    <property type="term" value="F:enzyme regulator activity"/>
    <property type="evidence" value="ECO:0007669"/>
    <property type="project" value="TreeGrafter"/>
</dbReference>
<dbReference type="Pfam" id="PF04348">
    <property type="entry name" value="LppC"/>
    <property type="match status" value="1"/>
</dbReference>
<dbReference type="SUPFAM" id="SSF53822">
    <property type="entry name" value="Periplasmic binding protein-like I"/>
    <property type="match status" value="1"/>
</dbReference>
<dbReference type="OrthoDB" id="6708821at2"/>
<protein>
    <submittedName>
        <fullName evidence="2">Penicillin-binding protein activator</fullName>
    </submittedName>
</protein>
<proteinExistence type="predicted"/>
<gene>
    <name evidence="2" type="ORF">GCM10011403_22310</name>
</gene>
<dbReference type="Gene3D" id="1.25.40.650">
    <property type="match status" value="1"/>
</dbReference>
<dbReference type="GO" id="GO:0009252">
    <property type="term" value="P:peptidoglycan biosynthetic process"/>
    <property type="evidence" value="ECO:0007669"/>
    <property type="project" value="TreeGrafter"/>
</dbReference>
<dbReference type="InterPro" id="IPR007443">
    <property type="entry name" value="LpoA"/>
</dbReference>
<dbReference type="Proteomes" id="UP000627715">
    <property type="component" value="Unassembled WGS sequence"/>
</dbReference>
<dbReference type="Gene3D" id="3.40.50.2300">
    <property type="match status" value="2"/>
</dbReference>
<dbReference type="AlphaFoldDB" id="A0A916QM92"/>
<evidence type="ECO:0000256" key="1">
    <source>
        <dbReference type="ARBA" id="ARBA00023136"/>
    </source>
</evidence>
<dbReference type="CDD" id="cd06339">
    <property type="entry name" value="PBP1_YraM_LppC_lipoprotein-like"/>
    <property type="match status" value="1"/>
</dbReference>
<dbReference type="GO" id="GO:0031241">
    <property type="term" value="C:periplasmic side of cell outer membrane"/>
    <property type="evidence" value="ECO:0007669"/>
    <property type="project" value="TreeGrafter"/>
</dbReference>
<evidence type="ECO:0000313" key="3">
    <source>
        <dbReference type="Proteomes" id="UP000627715"/>
    </source>
</evidence>
<keyword evidence="3" id="KW-1185">Reference proteome</keyword>
<keyword evidence="1" id="KW-0472">Membrane</keyword>
<accession>A0A916QM92</accession>
<dbReference type="InterPro" id="IPR028082">
    <property type="entry name" value="Peripla_BP_I"/>
</dbReference>
<comment type="caution">
    <text evidence="2">The sequence shown here is derived from an EMBL/GenBank/DDBJ whole genome shotgun (WGS) entry which is preliminary data.</text>
</comment>
<reference evidence="2" key="2">
    <citation type="submission" date="2020-09" db="EMBL/GenBank/DDBJ databases">
        <authorList>
            <person name="Sun Q."/>
            <person name="Zhou Y."/>
        </authorList>
    </citation>
    <scope>NUCLEOTIDE SEQUENCE</scope>
    <source>
        <strain evidence="2">CGMCC 1.15425</strain>
    </source>
</reference>
<evidence type="ECO:0000313" key="2">
    <source>
        <dbReference type="EMBL" id="GFZ78745.1"/>
    </source>
</evidence>
<sequence length="563" mass="61924">MTASTEDAIVLRTQASRLALENGDTDTAAAILDDIPTDQIENNLLANVLLAKAEIALMQNDNQRALVSLTDPVFQNLPTEFSDLRRQAGQTIARIYLAQQQPLAAAKAITSTPLATTTNAAQRRANQIWEILSSAPDGALNAEADIIDSYELRGWLELTNIVNRYQNNIDEQVEAVERWQALWNAHPAASQLPSAIAYVVNLQQQRPQKVALLLPMENVVGQAISDGFMLAYYHAAGQSQPLPAVEIFDTSQTREISPLYQQAVSTGADLIIGPLDKELVRQLQSMNSLPTPTLALNYLDDGDVIPRDLYQYGLAPEDEIAQLTSLARQAGHSQAAVLARDGANYTRIRDSFTQQWQSLGGKALSSATFRDASSYSDTIRQLMHIERSEARADALLSTLPRDSMISIPRRRQDIDLLFLQATPAEGKQLLPTFAFHYAGDVPIYALPSIYDGNATPGANRDLNDTVFVDAPWLLRDSDELKPDAQSMWPDEGNSTIMRLRAMGIDSFRLLDRLAQLDNFPGVSLQGATGTLRMDESGRISRQLLPALFAEGQPVLISETNTEQ</sequence>
<dbReference type="PANTHER" id="PTHR38038">
    <property type="entry name" value="PENICILLIN-BINDING PROTEIN ACTIVATOR LPOA"/>
    <property type="match status" value="1"/>
</dbReference>
<organism evidence="2 3">
    <name type="scientific">Pseudohongiella nitratireducens</name>
    <dbReference type="NCBI Taxonomy" id="1768907"/>
    <lineage>
        <taxon>Bacteria</taxon>
        <taxon>Pseudomonadati</taxon>
        <taxon>Pseudomonadota</taxon>
        <taxon>Gammaproteobacteria</taxon>
        <taxon>Pseudomonadales</taxon>
        <taxon>Pseudohongiellaceae</taxon>
        <taxon>Pseudohongiella</taxon>
    </lineage>
</organism>
<dbReference type="EMBL" id="BMIY01000009">
    <property type="protein sequence ID" value="GFZ78745.1"/>
    <property type="molecule type" value="Genomic_DNA"/>
</dbReference>
<dbReference type="PANTHER" id="PTHR38038:SF1">
    <property type="entry name" value="PENICILLIN-BINDING PROTEIN ACTIVATOR LPOA"/>
    <property type="match status" value="1"/>
</dbReference>
<reference evidence="2" key="1">
    <citation type="journal article" date="2014" name="Int. J. Syst. Evol. Microbiol.">
        <title>Complete genome sequence of Corynebacterium casei LMG S-19264T (=DSM 44701T), isolated from a smear-ripened cheese.</title>
        <authorList>
            <consortium name="US DOE Joint Genome Institute (JGI-PGF)"/>
            <person name="Walter F."/>
            <person name="Albersmeier A."/>
            <person name="Kalinowski J."/>
            <person name="Ruckert C."/>
        </authorList>
    </citation>
    <scope>NUCLEOTIDE SEQUENCE</scope>
    <source>
        <strain evidence="2">CGMCC 1.15425</strain>
    </source>
</reference>
<name>A0A916QM92_9GAMM</name>